<comment type="caution">
    <text evidence="1">The sequence shown here is derived from an EMBL/GenBank/DDBJ whole genome shotgun (WGS) entry which is preliminary data.</text>
</comment>
<protein>
    <submittedName>
        <fullName evidence="1">Uncharacterized protein</fullName>
    </submittedName>
</protein>
<reference evidence="1 2" key="1">
    <citation type="submission" date="2015-06" db="EMBL/GenBank/DDBJ databases">
        <title>Improved classification and identification of acetic acid bacteria using matrix-assisted laser desorption/ionization time-of-flight mass spectrometry; Gluconobacter nephelii and Gluconobacter uchimurae are later heterotypic synonyms of Gluconobacter japonicus and Gluconobacter oxydans, respectively.</title>
        <authorList>
            <person name="Li L."/>
            <person name="Cleenwerck I."/>
            <person name="De Vuyst L."/>
            <person name="Vandamme P."/>
        </authorList>
    </citation>
    <scope>NUCLEOTIDE SEQUENCE [LARGE SCALE GENOMIC DNA]</scope>
    <source>
        <strain evidence="1 2">LMG 1699</strain>
    </source>
</reference>
<dbReference type="EMBL" id="LHZX01000252">
    <property type="protein sequence ID" value="KXV70026.1"/>
    <property type="molecule type" value="Genomic_DNA"/>
</dbReference>
<dbReference type="Proteomes" id="UP000075377">
    <property type="component" value="Unassembled WGS sequence"/>
</dbReference>
<dbReference type="AlphaFoldDB" id="A0A149UQJ1"/>
<name>A0A149UQJ1_9PROT</name>
<dbReference type="PATRIC" id="fig|178901.14.peg.3323"/>
<gene>
    <name evidence="1" type="ORF">AD951_04080</name>
</gene>
<sequence>MTQSTDKPPSEPQTIRWTVSKAGLFKLAHDKLSTSEYRILLHMIAGCSLEIVKFRVPMDFYIDKHPLVEEGMTARFVFDGKRSDVMAAFPEITARSVTHSITGLTRKGYLMRPQEFSIRLMFSFVLHPSLFTLE</sequence>
<accession>A0A149UQJ1</accession>
<evidence type="ECO:0000313" key="2">
    <source>
        <dbReference type="Proteomes" id="UP000075377"/>
    </source>
</evidence>
<proteinExistence type="predicted"/>
<organism evidence="1 2">
    <name type="scientific">Acetobacter malorum</name>
    <dbReference type="NCBI Taxonomy" id="178901"/>
    <lineage>
        <taxon>Bacteria</taxon>
        <taxon>Pseudomonadati</taxon>
        <taxon>Pseudomonadota</taxon>
        <taxon>Alphaproteobacteria</taxon>
        <taxon>Acetobacterales</taxon>
        <taxon>Acetobacteraceae</taxon>
        <taxon>Acetobacter</taxon>
    </lineage>
</organism>
<evidence type="ECO:0000313" key="1">
    <source>
        <dbReference type="EMBL" id="KXV70026.1"/>
    </source>
</evidence>